<dbReference type="GO" id="GO:0005654">
    <property type="term" value="C:nucleoplasm"/>
    <property type="evidence" value="ECO:0007669"/>
    <property type="project" value="TreeGrafter"/>
</dbReference>
<feature type="region of interest" description="Disordered" evidence="9">
    <location>
        <begin position="238"/>
        <end position="268"/>
    </location>
</feature>
<dbReference type="Pfam" id="PF17921">
    <property type="entry name" value="Integrase_H2C2"/>
    <property type="match status" value="1"/>
</dbReference>
<organism evidence="11 12">
    <name type="scientific">Mytilus coruscus</name>
    <name type="common">Sea mussel</name>
    <dbReference type="NCBI Taxonomy" id="42192"/>
    <lineage>
        <taxon>Eukaryota</taxon>
        <taxon>Metazoa</taxon>
        <taxon>Spiralia</taxon>
        <taxon>Lophotrochozoa</taxon>
        <taxon>Mollusca</taxon>
        <taxon>Bivalvia</taxon>
        <taxon>Autobranchia</taxon>
        <taxon>Pteriomorphia</taxon>
        <taxon>Mytilida</taxon>
        <taxon>Mytiloidea</taxon>
        <taxon>Mytilidae</taxon>
        <taxon>Mytilinae</taxon>
        <taxon>Mytilus</taxon>
    </lineage>
</organism>
<dbReference type="Gene3D" id="3.30.160.60">
    <property type="entry name" value="Classic Zinc Finger"/>
    <property type="match status" value="2"/>
</dbReference>
<evidence type="ECO:0000256" key="5">
    <source>
        <dbReference type="ARBA" id="ARBA00023015"/>
    </source>
</evidence>
<name>A0A6J8AX08_MYTCO</name>
<dbReference type="InterPro" id="IPR013087">
    <property type="entry name" value="Znf_C2H2_type"/>
</dbReference>
<keyword evidence="12" id="KW-1185">Reference proteome</keyword>
<sequence>MEKNKKQTKKSPYQKLDLEHVFSYLQTNEYPSDDRYTNRIHRSNLRQRALDFIIENGKLYLQYYSAPLALDCDNDSGTDRQKSEKKIFNRLVLFSNEDKLQAFYECHISKEGQHHGKNRTVALCRDKYYFLCMIEMVKMLIRNCPICSSTLGTTNIITKEHDNDMEILNMLYGEKHVNHVLQERENLCSHGNNDDIIECFSTNTYIDVDHIENTNVIGQSMELSNICNNIIKTVHETNQDSTAKQNSADEKSCILKNEEKERKEDSENTDRYGVEMYNLESDVEPDYFWHSVELCVLGPYEFQGRQKYLMIFLELYSLWPEVTIVDTISPAIITMGLLDLLCRYNVMKRLYLRKCACGALPLFTPDVQLLQTANLHIDIVKMDVPYSEEIWTLLKNQVSSFIKNNSDWPCTLSFSIMPFRIEYIDGVDGTCTLFTRRRHRKKTKDEFPNFDSNQQKLLNLYRYCSNKSVNLGDKNEENTTDIKTEGEVYSVSEYPVKKDVNLTENNPLKYLRDNPEAAQMVNDNDIVKSPFKMTTRNKRIDYCSLSSDKQTTDSFKTKKRNVSSSGSVSEHSKKIKLVSSKRKSNHEHVKSNSCKIVENQKETLDDCLVLEQKFCKDEDQATCNKKSPSEIKDTMTEHSDNSEIGKKCLTYNVQSEICLSKKKVKSDIVKELEHEKETNENPRTVEEIEDHTLTRHSKQQVKCGKDGKIFTCSKESVTERDSTNSQGSGKDCKSKKLMKAHRRSLTCLCSTCGKTVKSFSLKSHLQMHSDPKRLECPHCFKGFFTDTHLTAHINNRHTFSSPSLFSCTVCSQVFTRKGSLKRHEQSRHQNLKLYQCDKCGKRGSKESASGDKTLITNHKIGQKESASGDKTLITNHRIAHRQSLNQKTNAVTKHIKDTKHVTENIKDTKHVTEHIKDTKTVTEHIKDTKPVTEHIKYTKPVTEHIKDTKHVTEHIRDTKHVTEHIKDTKPMSGQKIDLDNTPYCPENDLTCIVNMNKSNVQEITHCVMYETESGTEYHIISDDPNKPIDNDTIAALEMLASLKEKGQ</sequence>
<keyword evidence="6" id="KW-0804">Transcription</keyword>
<dbReference type="OrthoDB" id="6101503at2759"/>
<dbReference type="SUPFAM" id="SSF57667">
    <property type="entry name" value="beta-beta-alpha zinc fingers"/>
    <property type="match status" value="1"/>
</dbReference>
<dbReference type="EMBL" id="CACVKT020001887">
    <property type="protein sequence ID" value="CAC5373228.1"/>
    <property type="molecule type" value="Genomic_DNA"/>
</dbReference>
<keyword evidence="7" id="KW-0539">Nucleus</keyword>
<accession>A0A6J8AX08</accession>
<reference evidence="11 12" key="1">
    <citation type="submission" date="2020-06" db="EMBL/GenBank/DDBJ databases">
        <authorList>
            <person name="Li R."/>
            <person name="Bekaert M."/>
        </authorList>
    </citation>
    <scope>NUCLEOTIDE SEQUENCE [LARGE SCALE GENOMIC DNA]</scope>
    <source>
        <strain evidence="12">wild</strain>
    </source>
</reference>
<feature type="region of interest" description="Disordered" evidence="9">
    <location>
        <begin position="554"/>
        <end position="592"/>
    </location>
</feature>
<evidence type="ECO:0000259" key="10">
    <source>
        <dbReference type="PROSITE" id="PS50157"/>
    </source>
</evidence>
<dbReference type="Pfam" id="PF00096">
    <property type="entry name" value="zf-C2H2"/>
    <property type="match status" value="1"/>
</dbReference>
<feature type="domain" description="C2H2-type" evidence="10">
    <location>
        <begin position="774"/>
        <end position="802"/>
    </location>
</feature>
<dbReference type="PROSITE" id="PS50157">
    <property type="entry name" value="ZINC_FINGER_C2H2_2"/>
    <property type="match status" value="2"/>
</dbReference>
<dbReference type="SMART" id="SM00355">
    <property type="entry name" value="ZnF_C2H2"/>
    <property type="match status" value="3"/>
</dbReference>
<evidence type="ECO:0000313" key="11">
    <source>
        <dbReference type="EMBL" id="CAC5373228.1"/>
    </source>
</evidence>
<dbReference type="AlphaFoldDB" id="A0A6J8AX08"/>
<evidence type="ECO:0000256" key="1">
    <source>
        <dbReference type="ARBA" id="ARBA00004123"/>
    </source>
</evidence>
<evidence type="ECO:0000256" key="7">
    <source>
        <dbReference type="ARBA" id="ARBA00023242"/>
    </source>
</evidence>
<keyword evidence="2" id="KW-0479">Metal-binding</keyword>
<feature type="domain" description="C2H2-type" evidence="10">
    <location>
        <begin position="805"/>
        <end position="833"/>
    </location>
</feature>
<feature type="compositionally biased region" description="Basic residues" evidence="9">
    <location>
        <begin position="573"/>
        <end position="585"/>
    </location>
</feature>
<evidence type="ECO:0000256" key="4">
    <source>
        <dbReference type="ARBA" id="ARBA00022833"/>
    </source>
</evidence>
<dbReference type="Gene3D" id="1.10.340.70">
    <property type="match status" value="1"/>
</dbReference>
<evidence type="ECO:0000256" key="9">
    <source>
        <dbReference type="SAM" id="MobiDB-lite"/>
    </source>
</evidence>
<feature type="compositionally biased region" description="Basic and acidic residues" evidence="9">
    <location>
        <begin position="247"/>
        <end position="268"/>
    </location>
</feature>
<dbReference type="GO" id="GO:0000978">
    <property type="term" value="F:RNA polymerase II cis-regulatory region sequence-specific DNA binding"/>
    <property type="evidence" value="ECO:0007669"/>
    <property type="project" value="TreeGrafter"/>
</dbReference>
<keyword evidence="8" id="KW-0863">Zinc-finger</keyword>
<dbReference type="InterPro" id="IPR041588">
    <property type="entry name" value="Integrase_H2C2"/>
</dbReference>
<evidence type="ECO:0000256" key="6">
    <source>
        <dbReference type="ARBA" id="ARBA00023163"/>
    </source>
</evidence>
<dbReference type="GO" id="GO:0008270">
    <property type="term" value="F:zinc ion binding"/>
    <property type="evidence" value="ECO:0007669"/>
    <property type="project" value="UniProtKB-KW"/>
</dbReference>
<comment type="subcellular location">
    <subcellularLocation>
        <location evidence="1">Nucleus</location>
    </subcellularLocation>
</comment>
<gene>
    <name evidence="11" type="ORF">MCOR_11062</name>
</gene>
<evidence type="ECO:0000313" key="12">
    <source>
        <dbReference type="Proteomes" id="UP000507470"/>
    </source>
</evidence>
<keyword evidence="5" id="KW-0805">Transcription regulation</keyword>
<evidence type="ECO:0000256" key="3">
    <source>
        <dbReference type="ARBA" id="ARBA00022737"/>
    </source>
</evidence>
<dbReference type="PROSITE" id="PS00028">
    <property type="entry name" value="ZINC_FINGER_C2H2_1"/>
    <property type="match status" value="2"/>
</dbReference>
<dbReference type="GO" id="GO:0001227">
    <property type="term" value="F:DNA-binding transcription repressor activity, RNA polymerase II-specific"/>
    <property type="evidence" value="ECO:0007669"/>
    <property type="project" value="TreeGrafter"/>
</dbReference>
<keyword evidence="3" id="KW-0677">Repeat</keyword>
<proteinExistence type="predicted"/>
<evidence type="ECO:0000256" key="2">
    <source>
        <dbReference type="ARBA" id="ARBA00022723"/>
    </source>
</evidence>
<dbReference type="PANTHER" id="PTHR24399:SF70">
    <property type="entry name" value="C2H2-TYPE DOMAIN-CONTAINING PROTEIN"/>
    <property type="match status" value="1"/>
</dbReference>
<evidence type="ECO:0000256" key="8">
    <source>
        <dbReference type="PROSITE-ProRule" id="PRU00042"/>
    </source>
</evidence>
<keyword evidence="4" id="KW-0862">Zinc</keyword>
<dbReference type="PANTHER" id="PTHR24399">
    <property type="entry name" value="ZINC FINGER AND BTB DOMAIN-CONTAINING"/>
    <property type="match status" value="1"/>
</dbReference>
<dbReference type="Proteomes" id="UP000507470">
    <property type="component" value="Unassembled WGS sequence"/>
</dbReference>
<dbReference type="InterPro" id="IPR036236">
    <property type="entry name" value="Znf_C2H2_sf"/>
</dbReference>
<protein>
    <recommendedName>
        <fullName evidence="10">C2H2-type domain-containing protein</fullName>
    </recommendedName>
</protein>